<dbReference type="KEGG" id="srt:Srot_1343"/>
<keyword evidence="4 5" id="KW-0472">Membrane</keyword>
<dbReference type="GO" id="GO:0016765">
    <property type="term" value="F:transferase activity, transferring alkyl or aryl (other than methyl) groups"/>
    <property type="evidence" value="ECO:0007669"/>
    <property type="project" value="InterPro"/>
</dbReference>
<dbReference type="EMBL" id="CP001958">
    <property type="protein sequence ID" value="ADG97808.1"/>
    <property type="molecule type" value="Genomic_DNA"/>
</dbReference>
<dbReference type="eggNOG" id="COG0382">
    <property type="taxonomic scope" value="Bacteria"/>
</dbReference>
<dbReference type="HOGENOM" id="CLU_860229_0_0_11"/>
<keyword evidence="2 5" id="KW-0812">Transmembrane</keyword>
<organism evidence="6 7">
    <name type="scientific">Segniliparus rotundus (strain ATCC BAA-972 / CDC 1076 / CIP 108378 / DSM 44985 / JCM 13578)</name>
    <dbReference type="NCBI Taxonomy" id="640132"/>
    <lineage>
        <taxon>Bacteria</taxon>
        <taxon>Bacillati</taxon>
        <taxon>Actinomycetota</taxon>
        <taxon>Actinomycetes</taxon>
        <taxon>Mycobacteriales</taxon>
        <taxon>Segniliparaceae</taxon>
        <taxon>Segniliparus</taxon>
    </lineage>
</organism>
<feature type="transmembrane region" description="Helical" evidence="5">
    <location>
        <begin position="235"/>
        <end position="262"/>
    </location>
</feature>
<feature type="transmembrane region" description="Helical" evidence="5">
    <location>
        <begin position="268"/>
        <end position="288"/>
    </location>
</feature>
<evidence type="ECO:0000256" key="1">
    <source>
        <dbReference type="ARBA" id="ARBA00004141"/>
    </source>
</evidence>
<evidence type="ECO:0008006" key="8">
    <source>
        <dbReference type="Google" id="ProtNLM"/>
    </source>
</evidence>
<dbReference type="InterPro" id="IPR000537">
    <property type="entry name" value="UbiA_prenyltransferase"/>
</dbReference>
<evidence type="ECO:0000313" key="7">
    <source>
        <dbReference type="Proteomes" id="UP000002247"/>
    </source>
</evidence>
<dbReference type="STRING" id="640132.Srot_1343"/>
<dbReference type="RefSeq" id="WP_013138262.1">
    <property type="nucleotide sequence ID" value="NC_014168.1"/>
</dbReference>
<accession>D6Z778</accession>
<sequence>MNSSEQTEQQWFLLRLGAYLNERFPAYQVVGQLPLFLSAFLAGQAFIGVRPTVNADAAVGFVAFVAYTFAARALDDHKDFEHDSLHYPERVLQRGLITLRHLKVLGLGCVVASLLGSLYIDRGLGLVTLWWLVTVVSNNIYQFWMMRHPETMRWIEERRVLLAFTFLPFWGLGSLWIAQMGAKEHRLPWSAGWLVVLWIVGPLLLEFARKSRAPEDERSTVVDYTKPRVSWAHSLGLGGAVFSMILLAVLTTVLEMVVLWVLGYGSRWAYAACVGVAALCLVPAAGLFAASPSRRRAKLVAELSSSVMVLGQVVLVAAMLVGR</sequence>
<feature type="transmembrane region" description="Helical" evidence="5">
    <location>
        <begin position="126"/>
        <end position="144"/>
    </location>
</feature>
<feature type="transmembrane region" description="Helical" evidence="5">
    <location>
        <begin position="160"/>
        <end position="178"/>
    </location>
</feature>
<dbReference type="Gene3D" id="1.10.357.140">
    <property type="entry name" value="UbiA prenyltransferase"/>
    <property type="match status" value="1"/>
</dbReference>
<protein>
    <recommendedName>
        <fullName evidence="8">UbiA prenyltransferase</fullName>
    </recommendedName>
</protein>
<evidence type="ECO:0000256" key="2">
    <source>
        <dbReference type="ARBA" id="ARBA00022692"/>
    </source>
</evidence>
<feature type="transmembrane region" description="Helical" evidence="5">
    <location>
        <begin position="190"/>
        <end position="208"/>
    </location>
</feature>
<feature type="transmembrane region" description="Helical" evidence="5">
    <location>
        <begin position="300"/>
        <end position="321"/>
    </location>
</feature>
<keyword evidence="7" id="KW-1185">Reference proteome</keyword>
<evidence type="ECO:0000313" key="6">
    <source>
        <dbReference type="EMBL" id="ADG97808.1"/>
    </source>
</evidence>
<reference evidence="6 7" key="1">
    <citation type="journal article" date="2010" name="Stand. Genomic Sci.">
        <title>Complete genome sequence of Segniliparus rotundus type strain (CDC 1076).</title>
        <authorList>
            <person name="Sikorski J."/>
            <person name="Lapidus A."/>
            <person name="Copeland A."/>
            <person name="Misra M."/>
            <person name="Glavina Del Rio T."/>
            <person name="Nolan M."/>
            <person name="Lucas S."/>
            <person name="Chen F."/>
            <person name="Tice H."/>
            <person name="Cheng J.F."/>
            <person name="Jando M."/>
            <person name="Schneider S."/>
            <person name="Bruce D."/>
            <person name="Goodwin L."/>
            <person name="Pitluck S."/>
            <person name="Liolios K."/>
            <person name="Mikhailova N."/>
            <person name="Pati A."/>
            <person name="Ivanova N."/>
            <person name="Mavromatis K."/>
            <person name="Chen A."/>
            <person name="Palaniappan K."/>
            <person name="Chertkov O."/>
            <person name="Land M."/>
            <person name="Hauser L."/>
            <person name="Chang Y.J."/>
            <person name="Jeffries C.D."/>
            <person name="Brettin T."/>
            <person name="Detter J.C."/>
            <person name="Han C."/>
            <person name="Rohde M."/>
            <person name="Goker M."/>
            <person name="Bristow J."/>
            <person name="Eisen J.A."/>
            <person name="Markowitz V."/>
            <person name="Hugenholtz P."/>
            <person name="Kyrpides N.C."/>
            <person name="Klenk H.P."/>
        </authorList>
    </citation>
    <scope>NUCLEOTIDE SEQUENCE [LARGE SCALE GENOMIC DNA]</scope>
    <source>
        <strain evidence="7">ATCC BAA-972 / CDC 1076 / CIP 108378 / DSM 44985 / JCM 13578</strain>
    </source>
</reference>
<dbReference type="Pfam" id="PF01040">
    <property type="entry name" value="UbiA"/>
    <property type="match status" value="1"/>
</dbReference>
<evidence type="ECO:0000256" key="4">
    <source>
        <dbReference type="ARBA" id="ARBA00023136"/>
    </source>
</evidence>
<dbReference type="GO" id="GO:0016020">
    <property type="term" value="C:membrane"/>
    <property type="evidence" value="ECO:0007669"/>
    <property type="project" value="UniProtKB-SubCell"/>
</dbReference>
<dbReference type="Proteomes" id="UP000002247">
    <property type="component" value="Chromosome"/>
</dbReference>
<proteinExistence type="predicted"/>
<name>D6Z778_SEGRD</name>
<evidence type="ECO:0000256" key="3">
    <source>
        <dbReference type="ARBA" id="ARBA00022989"/>
    </source>
</evidence>
<dbReference type="InterPro" id="IPR044878">
    <property type="entry name" value="UbiA_sf"/>
</dbReference>
<dbReference type="AlphaFoldDB" id="D6Z778"/>
<evidence type="ECO:0000256" key="5">
    <source>
        <dbReference type="SAM" id="Phobius"/>
    </source>
</evidence>
<keyword evidence="3 5" id="KW-1133">Transmembrane helix</keyword>
<comment type="subcellular location">
    <subcellularLocation>
        <location evidence="1">Membrane</location>
        <topology evidence="1">Multi-pass membrane protein</topology>
    </subcellularLocation>
</comment>
<gene>
    <name evidence="6" type="ordered locus">Srot_1343</name>
</gene>